<reference evidence="7" key="1">
    <citation type="submission" date="2022-07" db="EMBL/GenBank/DDBJ databases">
        <title>Phylogenomic reconstructions and comparative analyses of Kickxellomycotina fungi.</title>
        <authorList>
            <person name="Reynolds N.K."/>
            <person name="Stajich J.E."/>
            <person name="Barry K."/>
            <person name="Grigoriev I.V."/>
            <person name="Crous P."/>
            <person name="Smith M.E."/>
        </authorList>
    </citation>
    <scope>NUCLEOTIDE SEQUENCE</scope>
    <source>
        <strain evidence="7">BCRC 34489</strain>
    </source>
</reference>
<keyword evidence="8" id="KW-1185">Reference proteome</keyword>
<dbReference type="PANTHER" id="PTHR43735">
    <property type="entry name" value="APOPTOSIS-INDUCING FACTOR 1"/>
    <property type="match status" value="1"/>
</dbReference>
<keyword evidence="2" id="KW-0285">Flavoprotein</keyword>
<dbReference type="Proteomes" id="UP001140172">
    <property type="component" value="Unassembled WGS sequence"/>
</dbReference>
<organism evidence="7 8">
    <name type="scientific">Coemansia interrupta</name>
    <dbReference type="NCBI Taxonomy" id="1126814"/>
    <lineage>
        <taxon>Eukaryota</taxon>
        <taxon>Fungi</taxon>
        <taxon>Fungi incertae sedis</taxon>
        <taxon>Zoopagomycota</taxon>
        <taxon>Kickxellomycotina</taxon>
        <taxon>Kickxellomycetes</taxon>
        <taxon>Kickxellales</taxon>
        <taxon>Kickxellaceae</taxon>
        <taxon>Coemansia</taxon>
    </lineage>
</organism>
<dbReference type="GO" id="GO:0005737">
    <property type="term" value="C:cytoplasm"/>
    <property type="evidence" value="ECO:0007669"/>
    <property type="project" value="TreeGrafter"/>
</dbReference>
<dbReference type="AlphaFoldDB" id="A0A9W8HPH3"/>
<evidence type="ECO:0000313" key="7">
    <source>
        <dbReference type="EMBL" id="KAJ2786693.1"/>
    </source>
</evidence>
<name>A0A9W8HPH3_9FUNG</name>
<evidence type="ECO:0000313" key="8">
    <source>
        <dbReference type="Proteomes" id="UP001140172"/>
    </source>
</evidence>
<dbReference type="PRINTS" id="PR00368">
    <property type="entry name" value="FADPNR"/>
</dbReference>
<dbReference type="InterPro" id="IPR036188">
    <property type="entry name" value="FAD/NAD-bd_sf"/>
</dbReference>
<keyword evidence="4" id="KW-0560">Oxidoreductase</keyword>
<dbReference type="Pfam" id="PF07992">
    <property type="entry name" value="Pyr_redox_2"/>
    <property type="match status" value="1"/>
</dbReference>
<keyword evidence="3" id="KW-0274">FAD</keyword>
<evidence type="ECO:0000256" key="5">
    <source>
        <dbReference type="SAM" id="MobiDB-lite"/>
    </source>
</evidence>
<comment type="caution">
    <text evidence="7">The sequence shown here is derived from an EMBL/GenBank/DDBJ whole genome shotgun (WGS) entry which is preliminary data.</text>
</comment>
<protein>
    <recommendedName>
        <fullName evidence="6">FAD/NAD(P)-binding domain-containing protein</fullName>
    </recommendedName>
</protein>
<evidence type="ECO:0000256" key="2">
    <source>
        <dbReference type="ARBA" id="ARBA00022630"/>
    </source>
</evidence>
<dbReference type="GO" id="GO:0050660">
    <property type="term" value="F:flavin adenine dinucleotide binding"/>
    <property type="evidence" value="ECO:0007669"/>
    <property type="project" value="TreeGrafter"/>
</dbReference>
<proteinExistence type="inferred from homology"/>
<dbReference type="InterPro" id="IPR023753">
    <property type="entry name" value="FAD/NAD-binding_dom"/>
</dbReference>
<evidence type="ECO:0000256" key="4">
    <source>
        <dbReference type="ARBA" id="ARBA00023002"/>
    </source>
</evidence>
<feature type="compositionally biased region" description="Low complexity" evidence="5">
    <location>
        <begin position="291"/>
        <end position="302"/>
    </location>
</feature>
<dbReference type="SUPFAM" id="SSF51905">
    <property type="entry name" value="FAD/NAD(P)-binding domain"/>
    <property type="match status" value="1"/>
</dbReference>
<dbReference type="Gene3D" id="3.50.50.100">
    <property type="match status" value="2"/>
</dbReference>
<dbReference type="OrthoDB" id="202203at2759"/>
<comment type="similarity">
    <text evidence="1">Belongs to the FAD-dependent oxidoreductase family.</text>
</comment>
<feature type="domain" description="FAD/NAD(P)-binding" evidence="6">
    <location>
        <begin position="7"/>
        <end position="214"/>
    </location>
</feature>
<feature type="region of interest" description="Disordered" evidence="5">
    <location>
        <begin position="268"/>
        <end position="302"/>
    </location>
</feature>
<gene>
    <name evidence="7" type="ORF">GGI15_001321</name>
</gene>
<accession>A0A9W8HPH3</accession>
<evidence type="ECO:0000259" key="6">
    <source>
        <dbReference type="Pfam" id="PF07992"/>
    </source>
</evidence>
<dbReference type="EMBL" id="JANBUM010000048">
    <property type="protein sequence ID" value="KAJ2786693.1"/>
    <property type="molecule type" value="Genomic_DNA"/>
</dbReference>
<dbReference type="PANTHER" id="PTHR43735:SF3">
    <property type="entry name" value="FERROPTOSIS SUPPRESSOR PROTEIN 1"/>
    <property type="match status" value="1"/>
</dbReference>
<evidence type="ECO:0000256" key="3">
    <source>
        <dbReference type="ARBA" id="ARBA00022827"/>
    </source>
</evidence>
<dbReference type="GO" id="GO:0004174">
    <property type="term" value="F:electron-transferring-flavoprotein dehydrogenase activity"/>
    <property type="evidence" value="ECO:0007669"/>
    <property type="project" value="TreeGrafter"/>
</dbReference>
<sequence>MSSREIHVVVVGGSWAGVTAVHDLMQLSHLTYPRLHITLVEQRTHYFHKTGIIRGLADRKYAEQMFIPYNRVFSHSGMSNPNHRFVCARLKHIYEHFIEVEGGGRLFYDYLIIATGTEYKSLPVTSSTTAEECYGQYQAMRAAIEAADRIVFVGGGAVGVGLCGEIAEMYPSKTITLVHARNKLLNQDISDAFATTTEQRLQKMGVRVVLGEVVAPPDFGADAIYSTGAPPGAYVSERRIMAPDAASIAPSTAPSMAQSSVNGISPSVANGSTAVPHERNEPRGMYHHHAPSVAPSITSSLSSSDPLSHKYRYQWNVQSHEIVTKSGIKIECDLTVWTTGSRPQTRFMKTLPPSSDKRPLVDSASGSIIVRPTLQLADPRYPNIFAVGDVNSLSIAEKYATSAVNQAKKAVENIRTLIDDCYDFRIKMSTAMARETASKAMLVPYSGTKKGVVVALGKSQEVSNTWFAKINSWARGGKRGRKYLLDKAQKMLNY</sequence>
<evidence type="ECO:0000256" key="1">
    <source>
        <dbReference type="ARBA" id="ARBA00006442"/>
    </source>
</evidence>